<evidence type="ECO:0000256" key="4">
    <source>
        <dbReference type="PROSITE-ProRule" id="PRU00169"/>
    </source>
</evidence>
<dbReference type="PANTHER" id="PTHR43065">
    <property type="entry name" value="SENSOR HISTIDINE KINASE"/>
    <property type="match status" value="1"/>
</dbReference>
<name>A0ABU8XCU9_9BURK</name>
<dbReference type="PROSITE" id="PS50109">
    <property type="entry name" value="HIS_KIN"/>
    <property type="match status" value="1"/>
</dbReference>
<dbReference type="CDD" id="cd00082">
    <property type="entry name" value="HisKA"/>
    <property type="match status" value="1"/>
</dbReference>
<dbReference type="SMART" id="SM00388">
    <property type="entry name" value="HisKA"/>
    <property type="match status" value="1"/>
</dbReference>
<dbReference type="InterPro" id="IPR003594">
    <property type="entry name" value="HATPase_dom"/>
</dbReference>
<protein>
    <recommendedName>
        <fullName evidence="2">histidine kinase</fullName>
        <ecNumber evidence="2">2.7.13.3</ecNumber>
    </recommendedName>
</protein>
<gene>
    <name evidence="9" type="ORF">WKW79_23830</name>
</gene>
<dbReference type="PROSITE" id="PS50113">
    <property type="entry name" value="PAC"/>
    <property type="match status" value="1"/>
</dbReference>
<dbReference type="Pfam" id="PF08447">
    <property type="entry name" value="PAS_3"/>
    <property type="match status" value="1"/>
</dbReference>
<comment type="catalytic activity">
    <reaction evidence="1">
        <text>ATP + protein L-histidine = ADP + protein N-phospho-L-histidine.</text>
        <dbReference type="EC" id="2.7.13.3"/>
    </reaction>
</comment>
<keyword evidence="10" id="KW-1185">Reference proteome</keyword>
<evidence type="ECO:0000256" key="2">
    <source>
        <dbReference type="ARBA" id="ARBA00012438"/>
    </source>
</evidence>
<dbReference type="SUPFAM" id="SSF55874">
    <property type="entry name" value="ATPase domain of HSP90 chaperone/DNA topoisomerase II/histidine kinase"/>
    <property type="match status" value="1"/>
</dbReference>
<dbReference type="Proteomes" id="UP001367030">
    <property type="component" value="Unassembled WGS sequence"/>
</dbReference>
<dbReference type="PRINTS" id="PR00344">
    <property type="entry name" value="BCTRLSENSOR"/>
</dbReference>
<evidence type="ECO:0000313" key="9">
    <source>
        <dbReference type="EMBL" id="MEJ8857623.1"/>
    </source>
</evidence>
<dbReference type="CDD" id="cd00130">
    <property type="entry name" value="PAS"/>
    <property type="match status" value="1"/>
</dbReference>
<dbReference type="NCBIfam" id="TIGR00229">
    <property type="entry name" value="sensory_box"/>
    <property type="match status" value="1"/>
</dbReference>
<dbReference type="Pfam" id="PF00072">
    <property type="entry name" value="Response_reg"/>
    <property type="match status" value="1"/>
</dbReference>
<dbReference type="SMART" id="SM00387">
    <property type="entry name" value="HATPase_c"/>
    <property type="match status" value="1"/>
</dbReference>
<dbReference type="SUPFAM" id="SSF55785">
    <property type="entry name" value="PYP-like sensor domain (PAS domain)"/>
    <property type="match status" value="4"/>
</dbReference>
<dbReference type="PANTHER" id="PTHR43065:SF42">
    <property type="entry name" value="TWO-COMPONENT SENSOR PPRA"/>
    <property type="match status" value="1"/>
</dbReference>
<dbReference type="InterPro" id="IPR036097">
    <property type="entry name" value="HisK_dim/P_sf"/>
</dbReference>
<dbReference type="PROSITE" id="PS50112">
    <property type="entry name" value="PAS"/>
    <property type="match status" value="1"/>
</dbReference>
<organism evidence="9 10">
    <name type="scientific">Variovorax robiniae</name>
    <dbReference type="NCBI Taxonomy" id="1836199"/>
    <lineage>
        <taxon>Bacteria</taxon>
        <taxon>Pseudomonadati</taxon>
        <taxon>Pseudomonadota</taxon>
        <taxon>Betaproteobacteria</taxon>
        <taxon>Burkholderiales</taxon>
        <taxon>Comamonadaceae</taxon>
        <taxon>Variovorax</taxon>
    </lineage>
</organism>
<evidence type="ECO:0000259" key="5">
    <source>
        <dbReference type="PROSITE" id="PS50109"/>
    </source>
</evidence>
<dbReference type="InterPro" id="IPR001789">
    <property type="entry name" value="Sig_transdc_resp-reg_receiver"/>
</dbReference>
<dbReference type="InterPro" id="IPR004358">
    <property type="entry name" value="Sig_transdc_His_kin-like_C"/>
</dbReference>
<evidence type="ECO:0000256" key="1">
    <source>
        <dbReference type="ARBA" id="ARBA00000085"/>
    </source>
</evidence>
<dbReference type="Gene3D" id="3.30.565.10">
    <property type="entry name" value="Histidine kinase-like ATPase, C-terminal domain"/>
    <property type="match status" value="1"/>
</dbReference>
<dbReference type="InterPro" id="IPR003661">
    <property type="entry name" value="HisK_dim/P_dom"/>
</dbReference>
<dbReference type="Gene3D" id="3.30.450.20">
    <property type="entry name" value="PAS domain"/>
    <property type="match status" value="4"/>
</dbReference>
<dbReference type="PROSITE" id="PS50110">
    <property type="entry name" value="RESPONSE_REGULATORY"/>
    <property type="match status" value="1"/>
</dbReference>
<reference evidence="9 10" key="1">
    <citation type="submission" date="2024-03" db="EMBL/GenBank/DDBJ databases">
        <title>Novel species of the genus Variovorax.</title>
        <authorList>
            <person name="Liu Q."/>
            <person name="Xin Y.-H."/>
        </authorList>
    </citation>
    <scope>NUCLEOTIDE SEQUENCE [LARGE SCALE GENOMIC DNA]</scope>
    <source>
        <strain evidence="9 10">KACC 18901</strain>
    </source>
</reference>
<evidence type="ECO:0000259" key="8">
    <source>
        <dbReference type="PROSITE" id="PS50113"/>
    </source>
</evidence>
<feature type="domain" description="PAS" evidence="7">
    <location>
        <begin position="328"/>
        <end position="382"/>
    </location>
</feature>
<feature type="modified residue" description="4-aspartylphosphate" evidence="4">
    <location>
        <position position="880"/>
    </location>
</feature>
<dbReference type="InterPro" id="IPR005467">
    <property type="entry name" value="His_kinase_dom"/>
</dbReference>
<proteinExistence type="predicted"/>
<dbReference type="SUPFAM" id="SSF52172">
    <property type="entry name" value="CheY-like"/>
    <property type="match status" value="1"/>
</dbReference>
<dbReference type="EC" id="2.7.13.3" evidence="2"/>
<evidence type="ECO:0000259" key="6">
    <source>
        <dbReference type="PROSITE" id="PS50110"/>
    </source>
</evidence>
<dbReference type="CDD" id="cd18161">
    <property type="entry name" value="REC_hyHK_blue-like"/>
    <property type="match status" value="1"/>
</dbReference>
<dbReference type="EMBL" id="JBBKZS010000011">
    <property type="protein sequence ID" value="MEJ8857623.1"/>
    <property type="molecule type" value="Genomic_DNA"/>
</dbReference>
<dbReference type="InterPro" id="IPR000700">
    <property type="entry name" value="PAS-assoc_C"/>
</dbReference>
<keyword evidence="3 4" id="KW-0597">Phosphoprotein</keyword>
<feature type="domain" description="PAC" evidence="8">
    <location>
        <begin position="241"/>
        <end position="292"/>
    </location>
</feature>
<dbReference type="Gene3D" id="1.10.287.130">
    <property type="match status" value="1"/>
</dbReference>
<dbReference type="Gene3D" id="3.40.50.2300">
    <property type="match status" value="1"/>
</dbReference>
<dbReference type="InterPro" id="IPR013655">
    <property type="entry name" value="PAS_fold_3"/>
</dbReference>
<accession>A0ABU8XCU9</accession>
<dbReference type="Pfam" id="PF08448">
    <property type="entry name" value="PAS_4"/>
    <property type="match status" value="2"/>
</dbReference>
<dbReference type="InterPro" id="IPR013656">
    <property type="entry name" value="PAS_4"/>
</dbReference>
<dbReference type="SUPFAM" id="SSF47384">
    <property type="entry name" value="Homodimeric domain of signal transducing histidine kinase"/>
    <property type="match status" value="1"/>
</dbReference>
<dbReference type="InterPro" id="IPR036890">
    <property type="entry name" value="HATPase_C_sf"/>
</dbReference>
<comment type="caution">
    <text evidence="9">The sequence shown here is derived from an EMBL/GenBank/DDBJ whole genome shotgun (WGS) entry which is preliminary data.</text>
</comment>
<dbReference type="InterPro" id="IPR035965">
    <property type="entry name" value="PAS-like_dom_sf"/>
</dbReference>
<sequence length="953" mass="105654">MSKASETSFVAGGGEMGAKVRAFDWAGTPLGAISRWSGALRIAVDLVLASKIPSCLFWGREFIAIYNDAYRPLLGAKPEALGQPLRVTWSEAWEQLQPIAEQAMAGESTFIEDYLVRVNRNGHLEDAWFTFNYGPVFDETGTVVGMLDTVIETTSKVLAEARSRAALERQQRLMQQMPGFVCVLAGPRHVFEYVNDAYIEIAGPRQFIGRTVREVFPELKDQGFYELLDGVYATGQPFKANAVPIELDREGGSRFIDFLYEAIRDDAGDVQGVFVGGYDVTDRVRAETELRQSEARLRESNVDLERRVIERTLAHGRTWQVTPEMLCVVNAEGYFDTVNPAWEKTMGWSEAEMTRAVFQDFLHPDDLARTMAAWVDATLHQKPVLRFENRHRDKSGNWHWLSWVAVPEDNKFYCIARDITAEKQHEAALARRTAERDVLATIFQTTDSFIQVLDLDYRLLAINRANVDEYERIYGFRPSVGDSLLELMRELPEHRDAALAVWRRAMAGESFTMQGEFGDPRRARRTYEIKFEVLRDANGEQIGAFQTSTDITDRLREQQAHIETQEALRQSQKMEAVGQLTGGIAHDFNNLLAAISGSLQVMQVRMRRGHLDGIDRYLEMSESSVRRAAALTQRLLAFSRRQTLDPKPVDVNRLVQGMSELIERTAGPGVQVVVERAPDLWPTRIDASQLENALLNLCINARDAMPSGGRLLIATWNESLDAHGALQRELLPGDYVCLGVTDTGTGMTPQVVARVFDPFFTTKPLGQGTGLGLSMVYGFVRQSGGQIRVDSRVGHGTTMRLCFPRHMGDALVDEPAARADAASQGGGGETVLLIEDEGTVRQVIREVLNEAGYTVLAAEDGPTGLRMLQASGRIDLLVTDVGLPGGMNGRQVADAGRALRPALKVLFVTGYAETAAVRNGLVDDGMEVITKPFEIAALAAKVREMLDSGPGGC</sequence>
<feature type="domain" description="Histidine kinase" evidence="5">
    <location>
        <begin position="583"/>
        <end position="807"/>
    </location>
</feature>
<dbReference type="SMART" id="SM00091">
    <property type="entry name" value="PAS"/>
    <property type="match status" value="3"/>
</dbReference>
<dbReference type="InterPro" id="IPR011006">
    <property type="entry name" value="CheY-like_superfamily"/>
</dbReference>
<dbReference type="InterPro" id="IPR000014">
    <property type="entry name" value="PAS"/>
</dbReference>
<dbReference type="RefSeq" id="WP_340337688.1">
    <property type="nucleotide sequence ID" value="NZ_JBBKZS010000011.1"/>
</dbReference>
<dbReference type="Pfam" id="PF00512">
    <property type="entry name" value="HisKA"/>
    <property type="match status" value="1"/>
</dbReference>
<feature type="domain" description="Response regulatory" evidence="6">
    <location>
        <begin position="830"/>
        <end position="946"/>
    </location>
</feature>
<evidence type="ECO:0000313" key="10">
    <source>
        <dbReference type="Proteomes" id="UP001367030"/>
    </source>
</evidence>
<evidence type="ECO:0000256" key="3">
    <source>
        <dbReference type="ARBA" id="ARBA00022553"/>
    </source>
</evidence>
<evidence type="ECO:0000259" key="7">
    <source>
        <dbReference type="PROSITE" id="PS50112"/>
    </source>
</evidence>
<dbReference type="Pfam" id="PF02518">
    <property type="entry name" value="HATPase_c"/>
    <property type="match status" value="1"/>
</dbReference>
<dbReference type="SMART" id="SM00448">
    <property type="entry name" value="REC"/>
    <property type="match status" value="1"/>
</dbReference>